<accession>A0A4F3K787</accession>
<organism evidence="1 2">
    <name type="scientific">Streptococcus pneumoniae</name>
    <dbReference type="NCBI Taxonomy" id="1313"/>
    <lineage>
        <taxon>Bacteria</taxon>
        <taxon>Bacillati</taxon>
        <taxon>Bacillota</taxon>
        <taxon>Bacilli</taxon>
        <taxon>Lactobacillales</taxon>
        <taxon>Streptococcaceae</taxon>
        <taxon>Streptococcus</taxon>
    </lineage>
</organism>
<evidence type="ECO:0000313" key="1">
    <source>
        <dbReference type="EMBL" id="VTE38189.1"/>
    </source>
</evidence>
<gene>
    <name evidence="1" type="ORF">SAMEA4038883_00937</name>
</gene>
<dbReference type="EMBL" id="CABDLL010000006">
    <property type="protein sequence ID" value="VTE38189.1"/>
    <property type="molecule type" value="Genomic_DNA"/>
</dbReference>
<dbReference type="AlphaFoldDB" id="A0A4F3K787"/>
<sequence length="127" mass="14996">MGKENVRMRLASESRQILDKLKDDVYNKLGYEVSYSSIVSQAVREYVPKKERIDWIKLKETAIPFSSLKQSNNWEYQTSLMLEKDVLILLSELQNFFLDVFQAKRIHRAFCIRLCLRAQFLLSNNDS</sequence>
<dbReference type="Proteomes" id="UP000310997">
    <property type="component" value="Unassembled WGS sequence"/>
</dbReference>
<evidence type="ECO:0000313" key="2">
    <source>
        <dbReference type="Proteomes" id="UP000310997"/>
    </source>
</evidence>
<protein>
    <submittedName>
        <fullName evidence="1">Uncharacterized protein</fullName>
    </submittedName>
</protein>
<name>A0A4F3K787_STREE</name>
<dbReference type="RefSeq" id="WP_000514168.1">
    <property type="nucleotide sequence ID" value="NZ_AP026922.1"/>
</dbReference>
<proteinExistence type="predicted"/>
<reference evidence="1 2" key="1">
    <citation type="submission" date="2019-04" db="EMBL/GenBank/DDBJ databases">
        <authorList>
            <consortium name="Pathogen Informatics"/>
        </authorList>
    </citation>
    <scope>NUCLEOTIDE SEQUENCE [LARGE SCALE GENOMIC DNA]</scope>
    <source>
        <strain evidence="1 2">GPSC559</strain>
    </source>
</reference>